<keyword evidence="3" id="KW-0479">Metal-binding</keyword>
<evidence type="ECO:0000256" key="3">
    <source>
        <dbReference type="ARBA" id="ARBA00022723"/>
    </source>
</evidence>
<dbReference type="InterPro" id="IPR004183">
    <property type="entry name" value="Xdiol_dOase_suB"/>
</dbReference>
<dbReference type="EMBL" id="CP071502">
    <property type="protein sequence ID" value="QSX36452.1"/>
    <property type="molecule type" value="Genomic_DNA"/>
</dbReference>
<protein>
    <submittedName>
        <fullName evidence="7">Dioxygenase</fullName>
    </submittedName>
</protein>
<dbReference type="PANTHER" id="PTHR30096:SF0">
    <property type="entry name" value="4,5-DOPA DIOXYGENASE EXTRADIOL-LIKE PROTEIN"/>
    <property type="match status" value="1"/>
</dbReference>
<evidence type="ECO:0000313" key="8">
    <source>
        <dbReference type="Proteomes" id="UP000663207"/>
    </source>
</evidence>
<keyword evidence="8" id="KW-1185">Reference proteome</keyword>
<keyword evidence="4" id="KW-0862">Zinc</keyword>
<reference evidence="7 8" key="1">
    <citation type="submission" date="2021-03" db="EMBL/GenBank/DDBJ databases">
        <title>Novel species identification of genus Shewanella.</title>
        <authorList>
            <person name="Liu G."/>
            <person name="Zhang Q."/>
        </authorList>
    </citation>
    <scope>NUCLEOTIDE SEQUENCE [LARGE SCALE GENOMIC DNA]</scope>
    <source>
        <strain evidence="7 8">FJAT-52962</strain>
    </source>
</reference>
<dbReference type="GO" id="GO:0051213">
    <property type="term" value="F:dioxygenase activity"/>
    <property type="evidence" value="ECO:0007669"/>
    <property type="project" value="UniProtKB-KW"/>
</dbReference>
<evidence type="ECO:0000259" key="6">
    <source>
        <dbReference type="Pfam" id="PF02900"/>
    </source>
</evidence>
<dbReference type="Gene3D" id="3.40.830.10">
    <property type="entry name" value="LigB-like"/>
    <property type="match status" value="1"/>
</dbReference>
<dbReference type="SUPFAM" id="SSF53213">
    <property type="entry name" value="LigB-like"/>
    <property type="match status" value="1"/>
</dbReference>
<keyword evidence="7" id="KW-0223">Dioxygenase</keyword>
<evidence type="ECO:0000256" key="2">
    <source>
        <dbReference type="ARBA" id="ARBA00007581"/>
    </source>
</evidence>
<evidence type="ECO:0000256" key="4">
    <source>
        <dbReference type="ARBA" id="ARBA00022833"/>
    </source>
</evidence>
<proteinExistence type="inferred from homology"/>
<feature type="domain" description="Extradiol ring-cleavage dioxygenase class III enzyme subunit B" evidence="6">
    <location>
        <begin position="38"/>
        <end position="241"/>
    </location>
</feature>
<comment type="cofactor">
    <cofactor evidence="1">
        <name>Zn(2+)</name>
        <dbReference type="ChEBI" id="CHEBI:29105"/>
    </cofactor>
</comment>
<dbReference type="InterPro" id="IPR014436">
    <property type="entry name" value="Extradiol_dOase_DODA"/>
</dbReference>
<dbReference type="CDD" id="cd07363">
    <property type="entry name" value="45_DOPA_Dioxygenase"/>
    <property type="match status" value="1"/>
</dbReference>
<name>A0ABX7QY41_9GAMM</name>
<sequence length="279" mass="30021">MNQNAPAIFIPHGGGPLPLLDEPGHRELIGFLKALPQSFPAPDAIVIISAHWEEDVATITSAEAPELIYDYSGFPPESYRILYPVPGHPALAAHLKTLLEQAGIDARLDAKRGFDHGMFVPLTLMYPEAQIPCVQLSLVKGLSPSQHIAIGKAIAELRHDNVLILGSGFSFHNLRAFGRGSEPDRDNLAFEAWLIDTCTNAATDAGHKTRALTNWQQAPGAHHCHPREEHLLPLHVCFGAGFGVGFGAGLGADADNESSTAQLIFDGTVLGKKTAALRW</sequence>
<accession>A0ABX7QY41</accession>
<keyword evidence="5" id="KW-0560">Oxidoreductase</keyword>
<comment type="similarity">
    <text evidence="2">Belongs to the DODA-type extradiol aromatic ring-opening dioxygenase family.</text>
</comment>
<evidence type="ECO:0000256" key="5">
    <source>
        <dbReference type="ARBA" id="ARBA00023002"/>
    </source>
</evidence>
<dbReference type="Proteomes" id="UP000663207">
    <property type="component" value="Chromosome"/>
</dbReference>
<dbReference type="RefSeq" id="WP_207379823.1">
    <property type="nucleotide sequence ID" value="NZ_CP071502.1"/>
</dbReference>
<dbReference type="PANTHER" id="PTHR30096">
    <property type="entry name" value="4,5-DOPA DIOXYGENASE EXTRADIOL-LIKE PROTEIN"/>
    <property type="match status" value="1"/>
</dbReference>
<evidence type="ECO:0000313" key="7">
    <source>
        <dbReference type="EMBL" id="QSX36452.1"/>
    </source>
</evidence>
<organism evidence="7 8">
    <name type="scientific">Shewanella sedimentimangrovi</name>
    <dbReference type="NCBI Taxonomy" id="2814293"/>
    <lineage>
        <taxon>Bacteria</taxon>
        <taxon>Pseudomonadati</taxon>
        <taxon>Pseudomonadota</taxon>
        <taxon>Gammaproteobacteria</taxon>
        <taxon>Alteromonadales</taxon>
        <taxon>Shewanellaceae</taxon>
        <taxon>Shewanella</taxon>
    </lineage>
</organism>
<dbReference type="Pfam" id="PF02900">
    <property type="entry name" value="LigB"/>
    <property type="match status" value="1"/>
</dbReference>
<gene>
    <name evidence="7" type="ORF">JYB85_14310</name>
</gene>
<dbReference type="PIRSF" id="PIRSF006157">
    <property type="entry name" value="Doxgns_DODA"/>
    <property type="match status" value="1"/>
</dbReference>
<evidence type="ECO:0000256" key="1">
    <source>
        <dbReference type="ARBA" id="ARBA00001947"/>
    </source>
</evidence>